<dbReference type="PROSITE" id="PS51099">
    <property type="entry name" value="PTS_EIIB_TYPE_2"/>
    <property type="match status" value="1"/>
</dbReference>
<protein>
    <recommendedName>
        <fullName evidence="2">protein-N(pi)-phosphohistidine--D-fructose phosphotransferase</fullName>
        <ecNumber evidence="2">2.7.1.202</ecNumber>
    </recommendedName>
</protein>
<dbReference type="GO" id="GO:0009401">
    <property type="term" value="P:phosphoenolpyruvate-dependent sugar phosphotransferase system"/>
    <property type="evidence" value="ECO:0007669"/>
    <property type="project" value="UniProtKB-KW"/>
</dbReference>
<dbReference type="InterPro" id="IPR036095">
    <property type="entry name" value="PTS_EIIB-like_sf"/>
</dbReference>
<dbReference type="EMBL" id="JWLZ01000024">
    <property type="protein sequence ID" value="KHT65086.1"/>
    <property type="molecule type" value="Genomic_DNA"/>
</dbReference>
<evidence type="ECO:0000256" key="3">
    <source>
        <dbReference type="ARBA" id="ARBA00022448"/>
    </source>
</evidence>
<keyword evidence="4" id="KW-0597">Phosphoprotein</keyword>
<evidence type="ECO:0000256" key="4">
    <source>
        <dbReference type="ARBA" id="ARBA00022553"/>
    </source>
</evidence>
<evidence type="ECO:0000313" key="10">
    <source>
        <dbReference type="EMBL" id="KHT65086.1"/>
    </source>
</evidence>
<dbReference type="GO" id="GO:0016301">
    <property type="term" value="F:kinase activity"/>
    <property type="evidence" value="ECO:0007669"/>
    <property type="project" value="UniProtKB-KW"/>
</dbReference>
<accession>A0A0B9H2C0</accession>
<evidence type="ECO:0000256" key="1">
    <source>
        <dbReference type="ARBA" id="ARBA00001401"/>
    </source>
</evidence>
<dbReference type="AlphaFoldDB" id="A0A0B9H2C0"/>
<dbReference type="GO" id="GO:0022877">
    <property type="term" value="F:protein-N(PI)-phosphohistidine-fructose phosphotransferase system transporter activity"/>
    <property type="evidence" value="ECO:0007669"/>
    <property type="project" value="InterPro"/>
</dbReference>
<dbReference type="EC" id="2.7.1.202" evidence="2"/>
<gene>
    <name evidence="10" type="ORF">RJ45_02840</name>
</gene>
<reference evidence="10 11" key="1">
    <citation type="submission" date="2014-12" db="EMBL/GenBank/DDBJ databases">
        <title>Genome sequencing of Photobacterium gaetbulicola AD005a.</title>
        <authorList>
            <person name="Adrian T.G.S."/>
            <person name="Chan K.G."/>
        </authorList>
    </citation>
    <scope>NUCLEOTIDE SEQUENCE [LARGE SCALE GENOMIC DNA]</scope>
    <source>
        <strain evidence="10 11">AD005a</strain>
    </source>
</reference>
<feature type="domain" description="PTS EIIB type-2" evidence="9">
    <location>
        <begin position="1"/>
        <end position="99"/>
    </location>
</feature>
<evidence type="ECO:0000256" key="2">
    <source>
        <dbReference type="ARBA" id="ARBA00012799"/>
    </source>
</evidence>
<proteinExistence type="predicted"/>
<dbReference type="SUPFAM" id="SSF52794">
    <property type="entry name" value="PTS system IIB component-like"/>
    <property type="match status" value="1"/>
</dbReference>
<dbReference type="NCBIfam" id="TIGR00829">
    <property type="entry name" value="FRU"/>
    <property type="match status" value="1"/>
</dbReference>
<dbReference type="CDD" id="cd05569">
    <property type="entry name" value="PTS_IIB_fructose"/>
    <property type="match status" value="1"/>
</dbReference>
<dbReference type="Proteomes" id="UP000031278">
    <property type="component" value="Unassembled WGS sequence"/>
</dbReference>
<keyword evidence="5 10" id="KW-0762">Sugar transport</keyword>
<dbReference type="Gene3D" id="3.40.50.2300">
    <property type="match status" value="1"/>
</dbReference>
<dbReference type="PANTHER" id="PTHR30505">
    <property type="entry name" value="FRUCTOSE-LIKE PERMEASE"/>
    <property type="match status" value="1"/>
</dbReference>
<keyword evidence="8" id="KW-0418">Kinase</keyword>
<dbReference type="GO" id="GO:0005886">
    <property type="term" value="C:plasma membrane"/>
    <property type="evidence" value="ECO:0007669"/>
    <property type="project" value="TreeGrafter"/>
</dbReference>
<dbReference type="GO" id="GO:0090563">
    <property type="term" value="F:protein-phosphocysteine-sugar phosphotransferase activity"/>
    <property type="evidence" value="ECO:0007669"/>
    <property type="project" value="TreeGrafter"/>
</dbReference>
<name>A0A0B9H2C0_9GAMM</name>
<evidence type="ECO:0000256" key="5">
    <source>
        <dbReference type="ARBA" id="ARBA00022597"/>
    </source>
</evidence>
<dbReference type="Pfam" id="PF02302">
    <property type="entry name" value="PTS_IIB"/>
    <property type="match status" value="1"/>
</dbReference>
<keyword evidence="7" id="KW-0598">Phosphotransferase system</keyword>
<evidence type="ECO:0000256" key="7">
    <source>
        <dbReference type="ARBA" id="ARBA00022683"/>
    </source>
</evidence>
<comment type="caution">
    <text evidence="10">The sequence shown here is derived from an EMBL/GenBank/DDBJ whole genome shotgun (WGS) entry which is preliminary data.</text>
</comment>
<keyword evidence="3" id="KW-0813">Transport</keyword>
<dbReference type="RefSeq" id="WP_039457737.1">
    <property type="nucleotide sequence ID" value="NZ_JWLZ01000024.1"/>
</dbReference>
<evidence type="ECO:0000313" key="11">
    <source>
        <dbReference type="Proteomes" id="UP000031278"/>
    </source>
</evidence>
<sequence>MYIVCVAACPTGIAHTYMAAEALEVLGKDHGWEVKVETQGSTGIDNEITADDIARADGAIIAAEIAVEGMDRFEPLTVLECAVADPIKQPDAVYETMMHLIHNN</sequence>
<dbReference type="PANTHER" id="PTHR30505:SF0">
    <property type="entry name" value="FRUCTOSE-LIKE PTS SYSTEM EIIBC COMPONENT-RELATED"/>
    <property type="match status" value="1"/>
</dbReference>
<dbReference type="InterPro" id="IPR013011">
    <property type="entry name" value="PTS_EIIB_2"/>
</dbReference>
<organism evidence="10 11">
    <name type="scientific">Photobacterium gaetbulicola</name>
    <dbReference type="NCBI Taxonomy" id="1295392"/>
    <lineage>
        <taxon>Bacteria</taxon>
        <taxon>Pseudomonadati</taxon>
        <taxon>Pseudomonadota</taxon>
        <taxon>Gammaproteobacteria</taxon>
        <taxon>Vibrionales</taxon>
        <taxon>Vibrionaceae</taxon>
        <taxon>Photobacterium</taxon>
    </lineage>
</organism>
<evidence type="ECO:0000256" key="8">
    <source>
        <dbReference type="ARBA" id="ARBA00022777"/>
    </source>
</evidence>
<comment type="catalytic activity">
    <reaction evidence="1">
        <text>D-fructose(out) + N(pros)-phospho-L-histidyl-[protein] = D-fructose 1-phosphate(in) + L-histidyl-[protein]</text>
        <dbReference type="Rhea" id="RHEA:49252"/>
        <dbReference type="Rhea" id="RHEA-COMP:9745"/>
        <dbReference type="Rhea" id="RHEA-COMP:9746"/>
        <dbReference type="ChEBI" id="CHEBI:29979"/>
        <dbReference type="ChEBI" id="CHEBI:37721"/>
        <dbReference type="ChEBI" id="CHEBI:58674"/>
        <dbReference type="ChEBI" id="CHEBI:64837"/>
        <dbReference type="EC" id="2.7.1.202"/>
    </reaction>
</comment>
<dbReference type="InterPro" id="IPR050864">
    <property type="entry name" value="Bacterial_PTS_Sugar_Transport"/>
</dbReference>
<evidence type="ECO:0000259" key="9">
    <source>
        <dbReference type="PROSITE" id="PS51099"/>
    </source>
</evidence>
<dbReference type="InterPro" id="IPR003501">
    <property type="entry name" value="PTS_EIIB_2/3"/>
</dbReference>
<dbReference type="InterPro" id="IPR003353">
    <property type="entry name" value="PTS_IIB_fruc"/>
</dbReference>
<evidence type="ECO:0000256" key="6">
    <source>
        <dbReference type="ARBA" id="ARBA00022679"/>
    </source>
</evidence>
<dbReference type="FunFam" id="3.40.50.2300:FF:000014">
    <property type="entry name" value="PTS system fructose-like transporter subunit IIB"/>
    <property type="match status" value="1"/>
</dbReference>
<keyword evidence="6" id="KW-0808">Transferase</keyword>